<dbReference type="InterPro" id="IPR018812">
    <property type="entry name" value="SAK_HAD"/>
</dbReference>
<keyword evidence="3" id="KW-1185">Reference proteome</keyword>
<feature type="domain" description="Swiss Army Knife RNA repair protein HAD" evidence="1">
    <location>
        <begin position="42"/>
        <end position="216"/>
    </location>
</feature>
<evidence type="ECO:0000259" key="1">
    <source>
        <dbReference type="Pfam" id="PF10307"/>
    </source>
</evidence>
<evidence type="ECO:0000313" key="2">
    <source>
        <dbReference type="EMBL" id="GMG21994.1"/>
    </source>
</evidence>
<protein>
    <submittedName>
        <fullName evidence="2">Unnamed protein product</fullName>
    </submittedName>
</protein>
<dbReference type="Pfam" id="PF10307">
    <property type="entry name" value="HAD_SAK_1"/>
    <property type="match status" value="1"/>
</dbReference>
<accession>A0A9W7DIE4</accession>
<dbReference type="Proteomes" id="UP001165063">
    <property type="component" value="Unassembled WGS sequence"/>
</dbReference>
<gene>
    <name evidence="2" type="ORF">Amon01_000241600</name>
</gene>
<comment type="caution">
    <text evidence="2">The sequence shown here is derived from an EMBL/GenBank/DDBJ whole genome shotgun (WGS) entry which is preliminary data.</text>
</comment>
<name>A0A9W7DIE4_AMBMO</name>
<dbReference type="AlphaFoldDB" id="A0A9W7DIE4"/>
<sequence>MSKSVLNLNILNENNAFLRQHSNSYKILHIYKFDESLYRTFLPNPAYFGEKAIKHLLPGNAIIFPELNWYTSPLPFASTALDDPGNWNPNVIKLINFSKDDPDVLIMVFVNRNEDIFRKLVIDLIGNNRDLAGVVDVLLMNENESVLPSYISLLTEAFQNITKVVYYSSNDQDTFKTKLLKNRVEVDEFQVVKQYRHMDPEIEIPLVSSLVQSYNQPKLVHNKMKAPSVTKKLSRSVKGSYYRLPLEEIQKLHKAIIPFICQHDYQFLQMIDLAEEGQFTFKDSTGVPIIAQNTLSGKNSSELGGIGKRILMGVVSMGYIKGKIYAVKLIANHEPVQCYLAHPKHPHELFICICRRTDVPLEEIEHIKRWYVTPEMLSLETTIEHRYHLDIK</sequence>
<dbReference type="EMBL" id="BSXU01000874">
    <property type="protein sequence ID" value="GMG21994.1"/>
    <property type="molecule type" value="Genomic_DNA"/>
</dbReference>
<proteinExistence type="predicted"/>
<dbReference type="OrthoDB" id="5596992at2759"/>
<reference evidence="2" key="1">
    <citation type="submission" date="2023-04" db="EMBL/GenBank/DDBJ databases">
        <title>Ambrosiozyma monospora NBRC 1965.</title>
        <authorList>
            <person name="Ichikawa N."/>
            <person name="Sato H."/>
            <person name="Tonouchi N."/>
        </authorList>
    </citation>
    <scope>NUCLEOTIDE SEQUENCE</scope>
    <source>
        <strain evidence="2">NBRC 1965</strain>
    </source>
</reference>
<organism evidence="2 3">
    <name type="scientific">Ambrosiozyma monospora</name>
    <name type="common">Yeast</name>
    <name type="synonym">Endomycopsis monosporus</name>
    <dbReference type="NCBI Taxonomy" id="43982"/>
    <lineage>
        <taxon>Eukaryota</taxon>
        <taxon>Fungi</taxon>
        <taxon>Dikarya</taxon>
        <taxon>Ascomycota</taxon>
        <taxon>Saccharomycotina</taxon>
        <taxon>Pichiomycetes</taxon>
        <taxon>Pichiales</taxon>
        <taxon>Pichiaceae</taxon>
        <taxon>Ambrosiozyma</taxon>
    </lineage>
</organism>
<evidence type="ECO:0000313" key="3">
    <source>
        <dbReference type="Proteomes" id="UP001165063"/>
    </source>
</evidence>